<proteinExistence type="predicted"/>
<evidence type="ECO:0000313" key="3">
    <source>
        <dbReference type="Proteomes" id="UP000253303"/>
    </source>
</evidence>
<feature type="compositionally biased region" description="Polar residues" evidence="1">
    <location>
        <begin position="77"/>
        <end position="87"/>
    </location>
</feature>
<gene>
    <name evidence="2" type="ORF">DP939_19845</name>
</gene>
<protein>
    <submittedName>
        <fullName evidence="2">Uncharacterized protein</fullName>
    </submittedName>
</protein>
<feature type="compositionally biased region" description="Basic and acidic residues" evidence="1">
    <location>
        <begin position="95"/>
        <end position="104"/>
    </location>
</feature>
<accession>A0A366LX75</accession>
<evidence type="ECO:0000256" key="1">
    <source>
        <dbReference type="SAM" id="MobiDB-lite"/>
    </source>
</evidence>
<organism evidence="2 3">
    <name type="scientific">Spongiactinospora rosea</name>
    <dbReference type="NCBI Taxonomy" id="2248750"/>
    <lineage>
        <taxon>Bacteria</taxon>
        <taxon>Bacillati</taxon>
        <taxon>Actinomycetota</taxon>
        <taxon>Actinomycetes</taxon>
        <taxon>Streptosporangiales</taxon>
        <taxon>Streptosporangiaceae</taxon>
        <taxon>Spongiactinospora</taxon>
    </lineage>
</organism>
<reference evidence="2 3" key="1">
    <citation type="submission" date="2018-06" db="EMBL/GenBank/DDBJ databases">
        <title>Sphaerisporangium craniellae sp. nov., isolated from a marine sponge in the South China Sea.</title>
        <authorList>
            <person name="Li L."/>
        </authorList>
    </citation>
    <scope>NUCLEOTIDE SEQUENCE [LARGE SCALE GENOMIC DNA]</scope>
    <source>
        <strain evidence="2 3">LHW63015</strain>
    </source>
</reference>
<dbReference type="Proteomes" id="UP000253303">
    <property type="component" value="Unassembled WGS sequence"/>
</dbReference>
<evidence type="ECO:0000313" key="2">
    <source>
        <dbReference type="EMBL" id="RBQ18160.1"/>
    </source>
</evidence>
<sequence>MSQSSVRVKDGRSPGQSSQWKTDEAVSGSMMRPSHMLATARAAARAVWAAAGWAVGGARLEITMWRRARRSRACSSPPTNWSFSSRQGDAATRQVEIERRRVPRDSSTPLR</sequence>
<name>A0A366LX75_9ACTN</name>
<dbReference type="AlphaFoldDB" id="A0A366LX75"/>
<dbReference type="EMBL" id="QMEY01000008">
    <property type="protein sequence ID" value="RBQ18160.1"/>
    <property type="molecule type" value="Genomic_DNA"/>
</dbReference>
<comment type="caution">
    <text evidence="2">The sequence shown here is derived from an EMBL/GenBank/DDBJ whole genome shotgun (WGS) entry which is preliminary data.</text>
</comment>
<feature type="region of interest" description="Disordered" evidence="1">
    <location>
        <begin position="71"/>
        <end position="111"/>
    </location>
</feature>
<feature type="region of interest" description="Disordered" evidence="1">
    <location>
        <begin position="1"/>
        <end position="31"/>
    </location>
</feature>
<keyword evidence="3" id="KW-1185">Reference proteome</keyword>